<name>A0A0K1JN52_9MICO</name>
<keyword evidence="1" id="KW-0472">Membrane</keyword>
<dbReference type="RefSeq" id="WP_052595299.1">
    <property type="nucleotide sequence ID" value="NZ_CP011112.1"/>
</dbReference>
<proteinExistence type="predicted"/>
<organism evidence="2 3">
    <name type="scientific">Luteipulveratus mongoliensis</name>
    <dbReference type="NCBI Taxonomy" id="571913"/>
    <lineage>
        <taxon>Bacteria</taxon>
        <taxon>Bacillati</taxon>
        <taxon>Actinomycetota</taxon>
        <taxon>Actinomycetes</taxon>
        <taxon>Micrococcales</taxon>
        <taxon>Dermacoccaceae</taxon>
        <taxon>Luteipulveratus</taxon>
    </lineage>
</organism>
<dbReference type="KEGG" id="lmoi:VV02_22675"/>
<evidence type="ECO:0000256" key="1">
    <source>
        <dbReference type="SAM" id="Phobius"/>
    </source>
</evidence>
<evidence type="ECO:0000313" key="2">
    <source>
        <dbReference type="EMBL" id="AKU18010.1"/>
    </source>
</evidence>
<keyword evidence="3" id="KW-1185">Reference proteome</keyword>
<dbReference type="STRING" id="571913.VV02_22675"/>
<evidence type="ECO:0000313" key="3">
    <source>
        <dbReference type="Proteomes" id="UP000066480"/>
    </source>
</evidence>
<dbReference type="Proteomes" id="UP000066480">
    <property type="component" value="Chromosome"/>
</dbReference>
<feature type="transmembrane region" description="Helical" evidence="1">
    <location>
        <begin position="41"/>
        <end position="62"/>
    </location>
</feature>
<accession>A0A0K1JN52</accession>
<sequence>MNEEDWVSKTFANDLASEPPMQLTAETVVYAGRRARTRRRVVASVGAAVAAAAIAVGTVGFVSHRAAVEEPAPAKTTSIYTGRAAQTEASLERVIEQRLPRASLWEKSTIYPSDWNRDTALPPNQADNATDWQAVYTFRSDPRHTLRVTVVSLPSNTSAPSCPAELSSGQSCTVRPDRSTFEVNERGSKDGWARSVFSARPGQMSVTVTEWVKAGTQAEARNGWKYTPAELEPVVTAPDLVIPRPAVEPPPPTGP</sequence>
<dbReference type="EMBL" id="CP011112">
    <property type="protein sequence ID" value="AKU18010.1"/>
    <property type="molecule type" value="Genomic_DNA"/>
</dbReference>
<dbReference type="AlphaFoldDB" id="A0A0K1JN52"/>
<protein>
    <submittedName>
        <fullName evidence="2">Uncharacterized protein</fullName>
    </submittedName>
</protein>
<reference evidence="2 3" key="1">
    <citation type="submission" date="2015-03" db="EMBL/GenBank/DDBJ databases">
        <title>Luteipulveratus halotolerans sp. nov., a novel actinobacterium (Dermacoccaceae) from Sarawak, Malaysia.</title>
        <authorList>
            <person name="Juboi H."/>
            <person name="Basik A."/>
            <person name="Shamsul S.S."/>
            <person name="Arnold P."/>
            <person name="Schmitt E.K."/>
            <person name="Sanglier J.-J."/>
            <person name="Yeo T."/>
        </authorList>
    </citation>
    <scope>NUCLEOTIDE SEQUENCE [LARGE SCALE GENOMIC DNA]</scope>
    <source>
        <strain evidence="2 3">MN07-A0370</strain>
    </source>
</reference>
<keyword evidence="1" id="KW-0812">Transmembrane</keyword>
<keyword evidence="1" id="KW-1133">Transmembrane helix</keyword>
<gene>
    <name evidence="2" type="ORF">VV02_22675</name>
</gene>